<evidence type="ECO:0000256" key="1">
    <source>
        <dbReference type="SAM" id="MobiDB-lite"/>
    </source>
</evidence>
<comment type="caution">
    <text evidence="2">The sequence shown here is derived from an EMBL/GenBank/DDBJ whole genome shotgun (WGS) entry which is preliminary data.</text>
</comment>
<accession>A0ABQ7B514</accession>
<feature type="region of interest" description="Disordered" evidence="1">
    <location>
        <begin position="1"/>
        <end position="28"/>
    </location>
</feature>
<name>A0ABQ7B514_BRACR</name>
<organism evidence="2 3">
    <name type="scientific">Brassica cretica</name>
    <name type="common">Mustard</name>
    <dbReference type="NCBI Taxonomy" id="69181"/>
    <lineage>
        <taxon>Eukaryota</taxon>
        <taxon>Viridiplantae</taxon>
        <taxon>Streptophyta</taxon>
        <taxon>Embryophyta</taxon>
        <taxon>Tracheophyta</taxon>
        <taxon>Spermatophyta</taxon>
        <taxon>Magnoliopsida</taxon>
        <taxon>eudicotyledons</taxon>
        <taxon>Gunneridae</taxon>
        <taxon>Pentapetalae</taxon>
        <taxon>rosids</taxon>
        <taxon>malvids</taxon>
        <taxon>Brassicales</taxon>
        <taxon>Brassicaceae</taxon>
        <taxon>Brassiceae</taxon>
        <taxon>Brassica</taxon>
    </lineage>
</organism>
<feature type="compositionally biased region" description="Basic and acidic residues" evidence="1">
    <location>
        <begin position="9"/>
        <end position="27"/>
    </location>
</feature>
<gene>
    <name evidence="2" type="ORF">DY000_02040933</name>
</gene>
<dbReference type="EMBL" id="QGKV02001507">
    <property type="protein sequence ID" value="KAF3527261.1"/>
    <property type="molecule type" value="Genomic_DNA"/>
</dbReference>
<reference evidence="2 3" key="1">
    <citation type="journal article" date="2020" name="BMC Genomics">
        <title>Intraspecific diversification of the crop wild relative Brassica cretica Lam. using demographic model selection.</title>
        <authorList>
            <person name="Kioukis A."/>
            <person name="Michalopoulou V.A."/>
            <person name="Briers L."/>
            <person name="Pirintsos S."/>
            <person name="Studholme D.J."/>
            <person name="Pavlidis P."/>
            <person name="Sarris P.F."/>
        </authorList>
    </citation>
    <scope>NUCLEOTIDE SEQUENCE [LARGE SCALE GENOMIC DNA]</scope>
    <source>
        <strain evidence="3">cv. PFS-1207/04</strain>
    </source>
</reference>
<sequence>MKRGFLGSSKKEPADSRTIHKSTREESIDTLQAASIDIVNQTSNETNQLVSDNTVHHGTVHHGTVHRVTIHVDTIHPVSIDTVHLPSIDTVHPASIDTVHPVSIETVHPNTVHCNTVHPNTVYPDTVHPVKNNTTCGETEKIEVLILKVD</sequence>
<protein>
    <submittedName>
        <fullName evidence="2">Uncharacterized protein</fullName>
    </submittedName>
</protein>
<proteinExistence type="predicted"/>
<evidence type="ECO:0000313" key="3">
    <source>
        <dbReference type="Proteomes" id="UP000266723"/>
    </source>
</evidence>
<evidence type="ECO:0000313" key="2">
    <source>
        <dbReference type="EMBL" id="KAF3527261.1"/>
    </source>
</evidence>
<dbReference type="Proteomes" id="UP000266723">
    <property type="component" value="Unassembled WGS sequence"/>
</dbReference>
<keyword evidence="3" id="KW-1185">Reference proteome</keyword>